<evidence type="ECO:0000313" key="2">
    <source>
        <dbReference type="Proteomes" id="UP000002191"/>
    </source>
</evidence>
<proteinExistence type="predicted"/>
<accession>E6VUD2</accession>
<dbReference type="Proteomes" id="UP000002191">
    <property type="component" value="Chromosome"/>
</dbReference>
<reference evidence="1 2" key="2">
    <citation type="journal article" date="2014" name="Genome Announc.">
        <title>Complete Genome Sequence of the Subsurface, Mesophilic Sulfate-Reducing Bacterium Desulfovibrio aespoeensis Aspo-2.</title>
        <authorList>
            <person name="Pedersen K."/>
            <person name="Bengtsson A."/>
            <person name="Edlund J."/>
            <person name="Rabe L."/>
            <person name="Hazen T."/>
            <person name="Chakraborty R."/>
            <person name="Goodwin L."/>
            <person name="Shapiro N."/>
        </authorList>
    </citation>
    <scope>NUCLEOTIDE SEQUENCE [LARGE SCALE GENOMIC DNA]</scope>
    <source>
        <strain evidence="2">ATCC 700646 / DSM 10631 / Aspo-2</strain>
    </source>
</reference>
<evidence type="ECO:0000313" key="1">
    <source>
        <dbReference type="EMBL" id="ADU63439.1"/>
    </source>
</evidence>
<dbReference type="AlphaFoldDB" id="E6VUD2"/>
<dbReference type="EMBL" id="CP002431">
    <property type="protein sequence ID" value="ADU63439.1"/>
    <property type="molecule type" value="Genomic_DNA"/>
</dbReference>
<dbReference type="STRING" id="643562.Daes_2434"/>
<dbReference type="KEGG" id="das:Daes_2434"/>
<gene>
    <name evidence="1" type="ordered locus">Daes_2434</name>
</gene>
<organism evidence="1 2">
    <name type="scientific">Pseudodesulfovibrio aespoeensis (strain ATCC 700646 / DSM 10631 / Aspo-2)</name>
    <name type="common">Desulfovibrio aespoeensis</name>
    <dbReference type="NCBI Taxonomy" id="643562"/>
    <lineage>
        <taxon>Bacteria</taxon>
        <taxon>Pseudomonadati</taxon>
        <taxon>Thermodesulfobacteriota</taxon>
        <taxon>Desulfovibrionia</taxon>
        <taxon>Desulfovibrionales</taxon>
        <taxon>Desulfovibrionaceae</taxon>
    </lineage>
</organism>
<protein>
    <submittedName>
        <fullName evidence="1">Uncharacterized protein</fullName>
    </submittedName>
</protein>
<sequence>MNDRFSVGRDEGYLVIRDNERGGRAVIAFLPNDRKPDAPLNMASVCVKALNAEAEKYRKRRDT</sequence>
<dbReference type="RefSeq" id="WP_013515351.1">
    <property type="nucleotide sequence ID" value="NC_014844.1"/>
</dbReference>
<dbReference type="HOGENOM" id="CLU_2878468_0_0_7"/>
<keyword evidence="2" id="KW-1185">Reference proteome</keyword>
<name>E6VUD2_PSEA9</name>
<reference evidence="2" key="1">
    <citation type="submission" date="2010-12" db="EMBL/GenBank/DDBJ databases">
        <title>Complete sequence of Desulfovibrio aespoeensis Aspo-2.</title>
        <authorList>
            <consortium name="US DOE Joint Genome Institute"/>
            <person name="Lucas S."/>
            <person name="Copeland A."/>
            <person name="Lapidus A."/>
            <person name="Cheng J.-F."/>
            <person name="Goodwin L."/>
            <person name="Pitluck S."/>
            <person name="Chertkov O."/>
            <person name="Misra M."/>
            <person name="Detter J.C."/>
            <person name="Han C."/>
            <person name="Tapia R."/>
            <person name="Land M."/>
            <person name="Hauser L."/>
            <person name="Kyrpides N."/>
            <person name="Ivanova N."/>
            <person name="Ovchinnikova G."/>
            <person name="Pedersen K."/>
            <person name="Jagevall S."/>
            <person name="Hazen T."/>
            <person name="Woyke T."/>
        </authorList>
    </citation>
    <scope>NUCLEOTIDE SEQUENCE [LARGE SCALE GENOMIC DNA]</scope>
    <source>
        <strain evidence="2">ATCC 700646 / DSM 10631 / Aspo-2</strain>
    </source>
</reference>